<reference evidence="1" key="1">
    <citation type="journal article" date="2025" name="Int. J. Syst. Evol. Microbiol.">
        <title>Inconstantimicrobium mannanitabidum sp. nov., a novel member of the family Clostridiaceae isolated from anoxic soil under the treatment of reductive soil disinfestation.</title>
        <authorList>
            <person name="Ueki A."/>
            <person name="Tonouchi A."/>
            <person name="Honma S."/>
            <person name="Kaku N."/>
            <person name="Ueki K."/>
        </authorList>
    </citation>
    <scope>NUCLEOTIDE SEQUENCE</scope>
    <source>
        <strain evidence="1">TW13</strain>
    </source>
</reference>
<sequence>MQTEIYFIRHAESNYNNHDDLERELTSKGLTDRELVTNYLSDKNIEIVLSSPYKRAIDTVKHFADKHNMDIEKIEDFRERKIDSCWVEDFKEFSKSQWNDFKYKLSDGECLEEVQSRNIAALQKVLKTHSGKKIIVGSHGTALSTIINYYDKSFGYEDFASIKNLMPWVVKFIFEGNTCIKIEKINLFL</sequence>
<name>A0ACB5RI43_9CLOT</name>
<protein>
    <submittedName>
        <fullName evidence="1">Phosphoglycerate mutase</fullName>
    </submittedName>
</protein>
<dbReference type="Proteomes" id="UP001058074">
    <property type="component" value="Unassembled WGS sequence"/>
</dbReference>
<keyword evidence="2" id="KW-1185">Reference proteome</keyword>
<evidence type="ECO:0000313" key="2">
    <source>
        <dbReference type="Proteomes" id="UP001058074"/>
    </source>
</evidence>
<organism evidence="1 2">
    <name type="scientific">Inconstantimicrobium mannanitabidum</name>
    <dbReference type="NCBI Taxonomy" id="1604901"/>
    <lineage>
        <taxon>Bacteria</taxon>
        <taxon>Bacillati</taxon>
        <taxon>Bacillota</taxon>
        <taxon>Clostridia</taxon>
        <taxon>Eubacteriales</taxon>
        <taxon>Clostridiaceae</taxon>
        <taxon>Inconstantimicrobium</taxon>
    </lineage>
</organism>
<accession>A0ACB5RI43</accession>
<comment type="caution">
    <text evidence="1">The sequence shown here is derived from an EMBL/GenBank/DDBJ whole genome shotgun (WGS) entry which is preliminary data.</text>
</comment>
<dbReference type="EMBL" id="BROD01000001">
    <property type="protein sequence ID" value="GKX68788.1"/>
    <property type="molecule type" value="Genomic_DNA"/>
</dbReference>
<gene>
    <name evidence="1" type="primary">yrgI</name>
    <name evidence="1" type="ORF">rsdtw13_40460</name>
</gene>
<proteinExistence type="predicted"/>
<evidence type="ECO:0000313" key="1">
    <source>
        <dbReference type="EMBL" id="GKX68788.1"/>
    </source>
</evidence>